<dbReference type="Gene3D" id="2.60.40.1180">
    <property type="entry name" value="Golgi alpha-mannosidase II"/>
    <property type="match status" value="1"/>
</dbReference>
<dbReference type="InterPro" id="IPR055235">
    <property type="entry name" value="ASD1_cat"/>
</dbReference>
<dbReference type="Proteomes" id="UP000287394">
    <property type="component" value="Chromosome"/>
</dbReference>
<feature type="compositionally biased region" description="Basic and acidic residues" evidence="7">
    <location>
        <begin position="590"/>
        <end position="600"/>
    </location>
</feature>
<dbReference type="SMART" id="SM00813">
    <property type="entry name" value="Alpha-L-AF_C"/>
    <property type="match status" value="1"/>
</dbReference>
<evidence type="ECO:0000256" key="1">
    <source>
        <dbReference type="ARBA" id="ARBA00001462"/>
    </source>
</evidence>
<dbReference type="Gene3D" id="3.20.20.80">
    <property type="entry name" value="Glycosidases"/>
    <property type="match status" value="1"/>
</dbReference>
<dbReference type="RefSeq" id="WP_119319909.1">
    <property type="nucleotide sequence ID" value="NZ_AP025739.1"/>
</dbReference>
<dbReference type="InterPro" id="IPR017853">
    <property type="entry name" value="GH"/>
</dbReference>
<evidence type="ECO:0000256" key="3">
    <source>
        <dbReference type="ARBA" id="ARBA00012670"/>
    </source>
</evidence>
<protein>
    <recommendedName>
        <fullName evidence="3">non-reducing end alpha-L-arabinofuranosidase</fullName>
        <ecNumber evidence="3">3.2.1.55</ecNumber>
    </recommendedName>
</protein>
<keyword evidence="4 8" id="KW-0732">Signal</keyword>
<dbReference type="KEGG" id="ccot:CCAX7_66080"/>
<feature type="chain" id="PRO_5043355073" description="non-reducing end alpha-L-arabinofuranosidase" evidence="8">
    <location>
        <begin position="34"/>
        <end position="716"/>
    </location>
</feature>
<organism evidence="9 10">
    <name type="scientific">Capsulimonas corticalis</name>
    <dbReference type="NCBI Taxonomy" id="2219043"/>
    <lineage>
        <taxon>Bacteria</taxon>
        <taxon>Bacillati</taxon>
        <taxon>Armatimonadota</taxon>
        <taxon>Armatimonadia</taxon>
        <taxon>Capsulimonadales</taxon>
        <taxon>Capsulimonadaceae</taxon>
        <taxon>Capsulimonas</taxon>
    </lineage>
</organism>
<dbReference type="Pfam" id="PF22848">
    <property type="entry name" value="ASD1_dom"/>
    <property type="match status" value="1"/>
</dbReference>
<dbReference type="AlphaFoldDB" id="A0A402CRH9"/>
<reference evidence="9 10" key="1">
    <citation type="journal article" date="2019" name="Int. J. Syst. Evol. Microbiol.">
        <title>Capsulimonas corticalis gen. nov., sp. nov., an aerobic capsulated bacterium, of a novel bacterial order, Capsulimonadales ord. nov., of the class Armatimonadia of the phylum Armatimonadetes.</title>
        <authorList>
            <person name="Li J."/>
            <person name="Kudo C."/>
            <person name="Tonouchi A."/>
        </authorList>
    </citation>
    <scope>NUCLEOTIDE SEQUENCE [LARGE SCALE GENOMIC DNA]</scope>
    <source>
        <strain evidence="9 10">AX-7</strain>
    </source>
</reference>
<dbReference type="EMBL" id="AP025739">
    <property type="protein sequence ID" value="BDI34557.1"/>
    <property type="molecule type" value="Genomic_DNA"/>
</dbReference>
<evidence type="ECO:0000256" key="2">
    <source>
        <dbReference type="ARBA" id="ARBA00007186"/>
    </source>
</evidence>
<comment type="similarity">
    <text evidence="2">Belongs to the glycosyl hydrolase 51 family.</text>
</comment>
<dbReference type="Gene3D" id="2.60.120.260">
    <property type="entry name" value="Galactose-binding domain-like"/>
    <property type="match status" value="1"/>
</dbReference>
<keyword evidence="5" id="KW-0378">Hydrolase</keyword>
<name>A0A402CRH9_9BACT</name>
<sequence>MMTFTQNFARRNARLRSAGLMTMALASALPMFAADAQAPARITVNVDRTGARISPMLYGIFYEEIEHAGDGGLYAEMLENRSFEEFRNGFGYDIRLNQGILPRLDDPNNIPAWELRGDGTMALDQSQPLNGGNPTALKISLSGGAATLVNAGFAPARHAPEQRLGAGLSVRKSASYKISLYGRGGDGFMGPISVTLVSHDGKTLARGEVANIGPAWAKSEVTLTATGSDPTARLDLGFTGKGTVWLDMVSLFPADTFLGRPNGLRKDMAQMIADLKPSFVRFPGGCFVEGLYQVKEAWRPLRTLGDVAQRPGIPGARWQYGSTDGFGYHEMLQMCEDIHAEPLLVLNCGMTHGDSAGIRFDDGPFPPLLKEALDSIEYANGPADSEWGKARAANGHPEPFHLKYIEIGNEDGEMADYAPRYKIFQEKIHAKYPDIHLIVGSTRNPEGVPKDSPVEIVDEHYYETAGRFIDRFHKYDAYDRKAPKVYIGEFAVTDDKAFSTDKGFNNLRAALGEAVYMLGFERNSDVVAMASYAPLFCRIDQKMWPSNLIYFDQQKAFGTPSYYVWKTLSENRGDINLAVDATSPPATMDTTREHPEDNDKPFPQSLYVGATREETSGDVLLKVVNILNSPQDTSIALPGAAKIAKQAEAVTVARPDVAAANDLTSPVAVAPAATKIANAGKDFHYTFPANSVTIIRLHTQTRTAKGDAQRPVRHLP</sequence>
<evidence type="ECO:0000256" key="4">
    <source>
        <dbReference type="ARBA" id="ARBA00022729"/>
    </source>
</evidence>
<comment type="catalytic activity">
    <reaction evidence="1">
        <text>Hydrolysis of terminal non-reducing alpha-L-arabinofuranoside residues in alpha-L-arabinosides.</text>
        <dbReference type="EC" id="3.2.1.55"/>
    </reaction>
</comment>
<dbReference type="SUPFAM" id="SSF51011">
    <property type="entry name" value="Glycosyl hydrolase domain"/>
    <property type="match status" value="1"/>
</dbReference>
<keyword evidence="10" id="KW-1185">Reference proteome</keyword>
<dbReference type="PANTHER" id="PTHR31776">
    <property type="entry name" value="ALPHA-L-ARABINOFURANOSIDASE 1"/>
    <property type="match status" value="1"/>
</dbReference>
<evidence type="ECO:0000313" key="9">
    <source>
        <dbReference type="EMBL" id="BDI34557.1"/>
    </source>
</evidence>
<evidence type="ECO:0000313" key="10">
    <source>
        <dbReference type="Proteomes" id="UP000287394"/>
    </source>
</evidence>
<accession>A0A402CRH9</accession>
<evidence type="ECO:0000256" key="6">
    <source>
        <dbReference type="ARBA" id="ARBA00023180"/>
    </source>
</evidence>
<evidence type="ECO:0000256" key="5">
    <source>
        <dbReference type="ARBA" id="ARBA00022801"/>
    </source>
</evidence>
<dbReference type="EC" id="3.2.1.55" evidence="3"/>
<evidence type="ECO:0000256" key="8">
    <source>
        <dbReference type="SAM" id="SignalP"/>
    </source>
</evidence>
<dbReference type="SUPFAM" id="SSF51445">
    <property type="entry name" value="(Trans)glycosidases"/>
    <property type="match status" value="1"/>
</dbReference>
<dbReference type="InterPro" id="IPR051563">
    <property type="entry name" value="Glycosyl_Hydrolase_51"/>
</dbReference>
<feature type="signal peptide" evidence="8">
    <location>
        <begin position="1"/>
        <end position="33"/>
    </location>
</feature>
<dbReference type="GO" id="GO:0046373">
    <property type="term" value="P:L-arabinose metabolic process"/>
    <property type="evidence" value="ECO:0007669"/>
    <property type="project" value="InterPro"/>
</dbReference>
<dbReference type="GO" id="GO:0046556">
    <property type="term" value="F:alpha-L-arabinofuranosidase activity"/>
    <property type="evidence" value="ECO:0007669"/>
    <property type="project" value="UniProtKB-EC"/>
</dbReference>
<dbReference type="PANTHER" id="PTHR31776:SF0">
    <property type="entry name" value="ALPHA-L-ARABINOFURANOSIDASE 1"/>
    <property type="match status" value="1"/>
</dbReference>
<dbReference type="InterPro" id="IPR010720">
    <property type="entry name" value="Alpha-L-AF_C"/>
</dbReference>
<dbReference type="OrthoDB" id="9758333at2"/>
<dbReference type="Pfam" id="PF06964">
    <property type="entry name" value="Alpha-L-AF_C"/>
    <property type="match status" value="1"/>
</dbReference>
<feature type="region of interest" description="Disordered" evidence="7">
    <location>
        <begin position="579"/>
        <end position="602"/>
    </location>
</feature>
<dbReference type="InterPro" id="IPR013780">
    <property type="entry name" value="Glyco_hydro_b"/>
</dbReference>
<evidence type="ECO:0000256" key="7">
    <source>
        <dbReference type="SAM" id="MobiDB-lite"/>
    </source>
</evidence>
<keyword evidence="6" id="KW-0325">Glycoprotein</keyword>
<gene>
    <name evidence="9" type="ORF">CCAX7_66080</name>
</gene>
<proteinExistence type="inferred from homology"/>